<dbReference type="SUPFAM" id="SSF56317">
    <property type="entry name" value="Carbon-nitrogen hydrolase"/>
    <property type="match status" value="1"/>
</dbReference>
<dbReference type="GO" id="GO:0042158">
    <property type="term" value="P:lipoprotein biosynthetic process"/>
    <property type="evidence" value="ECO:0007669"/>
    <property type="project" value="UniProtKB-UniRule"/>
</dbReference>
<evidence type="ECO:0000256" key="2">
    <source>
        <dbReference type="ARBA" id="ARBA00010065"/>
    </source>
</evidence>
<dbReference type="HAMAP" id="MF_01148">
    <property type="entry name" value="Lnt"/>
    <property type="match status" value="1"/>
</dbReference>
<comment type="caution">
    <text evidence="12">The sequence shown here is derived from an EMBL/GenBank/DDBJ whole genome shotgun (WGS) entry which is preliminary data.</text>
</comment>
<comment type="pathway">
    <text evidence="9">Protein modification; lipoprotein biosynthesis (N-acyl transfer).</text>
</comment>
<feature type="domain" description="CN hydrolase" evidence="11">
    <location>
        <begin position="243"/>
        <end position="485"/>
    </location>
</feature>
<comment type="subcellular location">
    <subcellularLocation>
        <location evidence="1 9">Cell membrane</location>
        <topology evidence="1 9">Multi-pass membrane protein</topology>
    </subcellularLocation>
</comment>
<dbReference type="CDD" id="cd07571">
    <property type="entry name" value="ALP_N-acyl_transferase"/>
    <property type="match status" value="1"/>
</dbReference>
<feature type="chain" id="PRO_5040766797" description="Apolipoprotein N-acyltransferase" evidence="10">
    <location>
        <begin position="19"/>
        <end position="536"/>
    </location>
</feature>
<dbReference type="InterPro" id="IPR003010">
    <property type="entry name" value="C-N_Hydrolase"/>
</dbReference>
<dbReference type="NCBIfam" id="TIGR00546">
    <property type="entry name" value="lnt"/>
    <property type="match status" value="1"/>
</dbReference>
<comment type="similarity">
    <text evidence="2 9">Belongs to the CN hydrolase family. Apolipoprotein N-acyltransferase subfamily.</text>
</comment>
<keyword evidence="6 9" id="KW-1133">Transmembrane helix</keyword>
<feature type="transmembrane region" description="Helical" evidence="9">
    <location>
        <begin position="85"/>
        <end position="113"/>
    </location>
</feature>
<dbReference type="GO" id="GO:0005886">
    <property type="term" value="C:plasma membrane"/>
    <property type="evidence" value="ECO:0007669"/>
    <property type="project" value="UniProtKB-SubCell"/>
</dbReference>
<comment type="catalytic activity">
    <reaction evidence="9">
        <text>N-terminal S-1,2-diacyl-sn-glyceryl-L-cysteinyl-[lipoprotein] + a glycerophospholipid = N-acyl-S-1,2-diacyl-sn-glyceryl-L-cysteinyl-[lipoprotein] + a 2-acyl-sn-glycero-3-phospholipid + H(+)</text>
        <dbReference type="Rhea" id="RHEA:48228"/>
        <dbReference type="Rhea" id="RHEA-COMP:14681"/>
        <dbReference type="Rhea" id="RHEA-COMP:14684"/>
        <dbReference type="ChEBI" id="CHEBI:15378"/>
        <dbReference type="ChEBI" id="CHEBI:136912"/>
        <dbReference type="ChEBI" id="CHEBI:140656"/>
        <dbReference type="ChEBI" id="CHEBI:140657"/>
        <dbReference type="ChEBI" id="CHEBI:140660"/>
        <dbReference type="EC" id="2.3.1.269"/>
    </reaction>
</comment>
<evidence type="ECO:0000256" key="6">
    <source>
        <dbReference type="ARBA" id="ARBA00022989"/>
    </source>
</evidence>
<feature type="signal peptide" evidence="10">
    <location>
        <begin position="1"/>
        <end position="18"/>
    </location>
</feature>
<dbReference type="GO" id="GO:0016410">
    <property type="term" value="F:N-acyltransferase activity"/>
    <property type="evidence" value="ECO:0007669"/>
    <property type="project" value="UniProtKB-UniRule"/>
</dbReference>
<evidence type="ECO:0000256" key="8">
    <source>
        <dbReference type="ARBA" id="ARBA00023315"/>
    </source>
</evidence>
<keyword evidence="10" id="KW-0732">Signal</keyword>
<evidence type="ECO:0000256" key="3">
    <source>
        <dbReference type="ARBA" id="ARBA00022475"/>
    </source>
</evidence>
<dbReference type="Pfam" id="PF20154">
    <property type="entry name" value="LNT_N"/>
    <property type="match status" value="1"/>
</dbReference>
<name>A0A9X2AL01_9BURK</name>
<dbReference type="AlphaFoldDB" id="A0A9X2AL01"/>
<keyword evidence="5 9" id="KW-0812">Transmembrane</keyword>
<feature type="transmembrane region" description="Helical" evidence="9">
    <location>
        <begin position="55"/>
        <end position="73"/>
    </location>
</feature>
<dbReference type="PROSITE" id="PS50263">
    <property type="entry name" value="CN_HYDROLASE"/>
    <property type="match status" value="1"/>
</dbReference>
<organism evidence="12 13">
    <name type="scientific">Variovorax terrae</name>
    <dbReference type="NCBI Taxonomy" id="2923278"/>
    <lineage>
        <taxon>Bacteria</taxon>
        <taxon>Pseudomonadati</taxon>
        <taxon>Pseudomonadota</taxon>
        <taxon>Betaproteobacteria</taxon>
        <taxon>Burkholderiales</taxon>
        <taxon>Comamonadaceae</taxon>
        <taxon>Variovorax</taxon>
    </lineage>
</organism>
<evidence type="ECO:0000256" key="10">
    <source>
        <dbReference type="SAM" id="SignalP"/>
    </source>
</evidence>
<evidence type="ECO:0000256" key="5">
    <source>
        <dbReference type="ARBA" id="ARBA00022692"/>
    </source>
</evidence>
<keyword evidence="3 9" id="KW-1003">Cell membrane</keyword>
<evidence type="ECO:0000313" key="12">
    <source>
        <dbReference type="EMBL" id="MCJ0761719.1"/>
    </source>
</evidence>
<dbReference type="Gene3D" id="3.60.110.10">
    <property type="entry name" value="Carbon-nitrogen hydrolase"/>
    <property type="match status" value="1"/>
</dbReference>
<accession>A0A9X2AL01</accession>
<proteinExistence type="inferred from homology"/>
<keyword evidence="7 9" id="KW-0472">Membrane</keyword>
<keyword evidence="13" id="KW-1185">Reference proteome</keyword>
<comment type="function">
    <text evidence="9">Catalyzes the phospholipid dependent N-acylation of the N-terminal cysteine of apolipoprotein, the last step in lipoprotein maturation.</text>
</comment>
<dbReference type="EC" id="2.3.1.269" evidence="9"/>
<feature type="transmembrane region" description="Helical" evidence="9">
    <location>
        <begin position="195"/>
        <end position="214"/>
    </location>
</feature>
<gene>
    <name evidence="9 12" type="primary">lnt</name>
    <name evidence="12" type="ORF">MMF98_00725</name>
</gene>
<evidence type="ECO:0000256" key="1">
    <source>
        <dbReference type="ARBA" id="ARBA00004651"/>
    </source>
</evidence>
<sequence>MRLAVPFVLALLAGLAQALSIAAPWDGQPLWWLQMLSLAGLAWLLQGASGRRAAVLGWLFATAWLSGTFWWLFISMHTYGGLPAVLAALAVLALAGFLALYYATACAALSALFRGDVRAHWSFRAIVFAALWTLAELARGSWFTGFPWGAGGYAHLDGPFIGLVKGVGVYGLGALAAFLSAAAAAIAARPAWRPAVALALVALAAWGVQAGLGAERGRGAAFTSTHPAAQGGQAAQPLSVTLLQGNIPQDEKFQAGTGIDTALRWYGEQMRDATASLVVAPETAVPVLPQQLPEGYWQALQARFAGGAQAALIGIPLGSFKTGYTNSVIGLRPGLATPYQYDKHHLVPFGEFIPMFFRWFTEMMDIPLGDFNRGAVGQPSFEWQGQRLAPNICYEDLFGEELGARFADPATAPTIFVNVSNIGWFGDSVAIDQHLQISRMRALEFERPMLRATNTGATVIIDHRGRVTHSLARLTRGVLVGEVEGRSGTTPYAWWVARCGLWPLWGLCALVVALAAWRRRPGRAPRPPGDAAASPG</sequence>
<feature type="transmembrane region" description="Helical" evidence="9">
    <location>
        <begin position="168"/>
        <end position="188"/>
    </location>
</feature>
<evidence type="ECO:0000259" key="11">
    <source>
        <dbReference type="PROSITE" id="PS50263"/>
    </source>
</evidence>
<feature type="transmembrane region" description="Helical" evidence="9">
    <location>
        <begin position="492"/>
        <end position="517"/>
    </location>
</feature>
<feature type="transmembrane region" description="Helical" evidence="9">
    <location>
        <begin position="30"/>
        <end position="48"/>
    </location>
</feature>
<dbReference type="Proteomes" id="UP001139447">
    <property type="component" value="Unassembled WGS sequence"/>
</dbReference>
<dbReference type="InterPro" id="IPR036526">
    <property type="entry name" value="C-N_Hydrolase_sf"/>
</dbReference>
<protein>
    <recommendedName>
        <fullName evidence="9">Apolipoprotein N-acyltransferase</fullName>
        <shortName evidence="9">ALP N-acyltransferase</shortName>
        <ecNumber evidence="9">2.3.1.269</ecNumber>
    </recommendedName>
</protein>
<keyword evidence="4 9" id="KW-0808">Transferase</keyword>
<dbReference type="EMBL" id="JALGBI010000001">
    <property type="protein sequence ID" value="MCJ0761719.1"/>
    <property type="molecule type" value="Genomic_DNA"/>
</dbReference>
<evidence type="ECO:0000256" key="7">
    <source>
        <dbReference type="ARBA" id="ARBA00023136"/>
    </source>
</evidence>
<keyword evidence="8 9" id="KW-0012">Acyltransferase</keyword>
<dbReference type="RefSeq" id="WP_243303004.1">
    <property type="nucleotide sequence ID" value="NZ_JALGBI010000001.1"/>
</dbReference>
<feature type="transmembrane region" description="Helical" evidence="9">
    <location>
        <begin position="125"/>
        <end position="148"/>
    </location>
</feature>
<evidence type="ECO:0000256" key="4">
    <source>
        <dbReference type="ARBA" id="ARBA00022679"/>
    </source>
</evidence>
<reference evidence="12" key="1">
    <citation type="submission" date="2022-03" db="EMBL/GenBank/DDBJ databases">
        <authorList>
            <person name="Woo C.Y."/>
        </authorList>
    </citation>
    <scope>NUCLEOTIDE SEQUENCE</scope>
    <source>
        <strain evidence="12">CYS-02</strain>
    </source>
</reference>
<dbReference type="Pfam" id="PF00795">
    <property type="entry name" value="CN_hydrolase"/>
    <property type="match status" value="1"/>
</dbReference>
<evidence type="ECO:0000256" key="9">
    <source>
        <dbReference type="HAMAP-Rule" id="MF_01148"/>
    </source>
</evidence>
<dbReference type="InterPro" id="IPR004563">
    <property type="entry name" value="Apolipo_AcylTrfase"/>
</dbReference>
<dbReference type="InterPro" id="IPR045378">
    <property type="entry name" value="LNT_N"/>
</dbReference>
<evidence type="ECO:0000313" key="13">
    <source>
        <dbReference type="Proteomes" id="UP001139447"/>
    </source>
</evidence>
<dbReference type="PANTHER" id="PTHR38686">
    <property type="entry name" value="APOLIPOPROTEIN N-ACYLTRANSFERASE"/>
    <property type="match status" value="1"/>
</dbReference>
<dbReference type="PANTHER" id="PTHR38686:SF1">
    <property type="entry name" value="APOLIPOPROTEIN N-ACYLTRANSFERASE"/>
    <property type="match status" value="1"/>
</dbReference>